<keyword evidence="9" id="KW-0411">Iron-sulfur</keyword>
<proteinExistence type="inferred from homology"/>
<dbReference type="CDD" id="cd02792">
    <property type="entry name" value="MopB_CT_Formate-Dh-Na-like"/>
    <property type="match status" value="1"/>
</dbReference>
<keyword evidence="7" id="KW-0560">Oxidoreductase</keyword>
<evidence type="ECO:0000256" key="7">
    <source>
        <dbReference type="ARBA" id="ARBA00023002"/>
    </source>
</evidence>
<dbReference type="Gene3D" id="3.40.228.10">
    <property type="entry name" value="Dimethylsulfoxide Reductase, domain 2"/>
    <property type="match status" value="1"/>
</dbReference>
<dbReference type="GeneID" id="79316781"/>
<dbReference type="Pfam" id="PF04879">
    <property type="entry name" value="Molybdop_Fe4S4"/>
    <property type="match status" value="1"/>
</dbReference>
<sequence length="1080" mass="120736">MSAEPVSLDLDRRSFMKASALAGALALGGGAAGQALAQDGDDGVDATDDDAELVKTVCNFCAVGCGFKGERKGNAFVGQEPWFENPINNGSLCSKGAAIYESEHSEKRLKHPMRLEGGEWRKISWNEAWKQIGDEFGRIREEYGPDSVMWLGSAHHCNEEAYAFRKLAAFWGTTNVDHQARICHSTTVSGLANTWGYGAMTNPMNDYRHFDLDLIIGQNPAEAHPIAMQHILEGQRRGGTIVSVDARYTKTSAHADHFFRIRPGTDVALMMGLLRYLREQGELDRQMLTERVIGWPDVEAELDEYDLETVADITWIDEADIRTIGDLIIENKPNVQIEWAMGGTQHNNGTQNIRSYALTGLATGGIARAGGGMQVMRGHSNVQGATDLGPNSHILPGYYSVTAPGSWMYWADVWNESPWTSGSVSFGQLYDRYDLMPKGKWERQAGEATSTFENDGREFSNRSMMFQKGLTVARWFEAALPRGERLNESPLYQPNPVKAAVFHGHSANSISEMDKQKKAMENLDLLVIVDMFPSLASVMAEREDGVILLPCSSQYEHHGTLTNSHRAVQWRNPVRPPSHSAKTDMQIIQEFAATLGFPEHFDWGSGPGLFNGKTTYEDCLREINLGVRTIGYQQSPERLQQHYEHDYAFSTETTRAEKPGLPVSGDYWCLPWPCWGEGHPGTPIIWRDDLDPREGGQDFRARWGTKAPTPDEWREMAESGEVPEQRTYPLARTVEQDGEAGLDMLRAPYEPDWDTDFSGTVRGVPEYPGWTTTWPQDITKPDALSVPYEYALSPDRSVYDTARRLKELDEAGELRPEGAASDIDPAEYEQYDYKQPDPPTGRGRARGVAWNFLDTVPIHREPIESPRPDLVEGWPANGEQTNFFRLDQNNAAIQREATKAAQEQGMDLVMTTGRQVEHQGGGSESRSNVFLADLQPHMYAEIHPERAEQLGVDGGDFVVVSTTDRGSVLVKARVTHRPREDEVFLPFHWGGVYHGKSLEERYPDGTVPYAIGDSVNIITSRGYDAETQMQETKAALVKVRRATPELLRELNMDVDLAFPQDRDGIGLQKDFDVRDHNTVQ</sequence>
<accession>A0ABD6A7M3</accession>
<evidence type="ECO:0000256" key="8">
    <source>
        <dbReference type="ARBA" id="ARBA00023004"/>
    </source>
</evidence>
<name>A0ABD6A7M3_9EURY</name>
<keyword evidence="13" id="KW-1185">Reference proteome</keyword>
<dbReference type="PROSITE" id="PS51318">
    <property type="entry name" value="TAT"/>
    <property type="match status" value="1"/>
</dbReference>
<evidence type="ECO:0000256" key="4">
    <source>
        <dbReference type="ARBA" id="ARBA00022485"/>
    </source>
</evidence>
<dbReference type="SUPFAM" id="SSF50692">
    <property type="entry name" value="ADC-like"/>
    <property type="match status" value="1"/>
</dbReference>
<dbReference type="PROSITE" id="PS51669">
    <property type="entry name" value="4FE4S_MOW_BIS_MGD"/>
    <property type="match status" value="1"/>
</dbReference>
<dbReference type="SMART" id="SM00926">
    <property type="entry name" value="Molybdop_Fe4S4"/>
    <property type="match status" value="1"/>
</dbReference>
<dbReference type="FunFam" id="2.20.25.90:FF:000006">
    <property type="entry name" value="Formate dehydrogenase alpha subunit"/>
    <property type="match status" value="1"/>
</dbReference>
<dbReference type="SUPFAM" id="SSF53706">
    <property type="entry name" value="Formate dehydrogenase/DMSO reductase, domains 1-3"/>
    <property type="match status" value="1"/>
</dbReference>
<dbReference type="InterPro" id="IPR006656">
    <property type="entry name" value="Mopterin_OxRdtase"/>
</dbReference>
<dbReference type="Pfam" id="PF01568">
    <property type="entry name" value="Molydop_binding"/>
    <property type="match status" value="1"/>
</dbReference>
<keyword evidence="5" id="KW-0479">Metal-binding</keyword>
<keyword evidence="8" id="KW-0408">Iron</keyword>
<comment type="subcellular location">
    <subcellularLocation>
        <location evidence="2">Cell envelope</location>
    </subcellularLocation>
</comment>
<keyword evidence="4" id="KW-0004">4Fe-4S</keyword>
<dbReference type="RefSeq" id="WP_276304157.1">
    <property type="nucleotide sequence ID" value="NZ_CP119992.1"/>
</dbReference>
<dbReference type="Pfam" id="PF00384">
    <property type="entry name" value="Molybdopterin"/>
    <property type="match status" value="1"/>
</dbReference>
<dbReference type="GO" id="GO:0051539">
    <property type="term" value="F:4 iron, 4 sulfur cluster binding"/>
    <property type="evidence" value="ECO:0007669"/>
    <property type="project" value="UniProtKB-KW"/>
</dbReference>
<dbReference type="GO" id="GO:0016491">
    <property type="term" value="F:oxidoreductase activity"/>
    <property type="evidence" value="ECO:0007669"/>
    <property type="project" value="UniProtKB-KW"/>
</dbReference>
<evidence type="ECO:0000256" key="1">
    <source>
        <dbReference type="ARBA" id="ARBA00001966"/>
    </source>
</evidence>
<gene>
    <name evidence="12" type="ORF">ACFQPE_07170</name>
</gene>
<protein>
    <submittedName>
        <fullName evidence="12">Formate dehydrogenase subunit alpha</fullName>
    </submittedName>
</protein>
<dbReference type="Gene3D" id="2.20.25.90">
    <property type="entry name" value="ADC-like domains"/>
    <property type="match status" value="1"/>
</dbReference>
<evidence type="ECO:0000313" key="13">
    <source>
        <dbReference type="Proteomes" id="UP001596547"/>
    </source>
</evidence>
<evidence type="ECO:0000256" key="5">
    <source>
        <dbReference type="ARBA" id="ARBA00022723"/>
    </source>
</evidence>
<keyword evidence="6" id="KW-0732">Signal</keyword>
<dbReference type="NCBIfam" id="TIGR01409">
    <property type="entry name" value="TAT_signal_seq"/>
    <property type="match status" value="1"/>
</dbReference>
<dbReference type="InterPro" id="IPR009010">
    <property type="entry name" value="Asp_de-COase-like_dom_sf"/>
</dbReference>
<dbReference type="Gene3D" id="2.40.40.20">
    <property type="match status" value="1"/>
</dbReference>
<dbReference type="EMBL" id="JBHTBF010000002">
    <property type="protein sequence ID" value="MFC7316579.1"/>
    <property type="molecule type" value="Genomic_DNA"/>
</dbReference>
<reference evidence="12 13" key="1">
    <citation type="journal article" date="2019" name="Int. J. Syst. Evol. Microbiol.">
        <title>The Global Catalogue of Microorganisms (GCM) 10K type strain sequencing project: providing services to taxonomists for standard genome sequencing and annotation.</title>
        <authorList>
            <consortium name="The Broad Institute Genomics Platform"/>
            <consortium name="The Broad Institute Genome Sequencing Center for Infectious Disease"/>
            <person name="Wu L."/>
            <person name="Ma J."/>
        </authorList>
    </citation>
    <scope>NUCLEOTIDE SEQUENCE [LARGE SCALE GENOMIC DNA]</scope>
    <source>
        <strain evidence="12 13">PSR21</strain>
    </source>
</reference>
<evidence type="ECO:0000313" key="12">
    <source>
        <dbReference type="EMBL" id="MFC7316579.1"/>
    </source>
</evidence>
<dbReference type="PANTHER" id="PTHR43598">
    <property type="entry name" value="TUNGSTEN-CONTAINING FORMYLMETHANOFURAN DEHYDROGENASE 2 SUBUNIT B"/>
    <property type="match status" value="1"/>
</dbReference>
<dbReference type="Gene3D" id="3.40.50.740">
    <property type="match status" value="2"/>
</dbReference>
<dbReference type="Proteomes" id="UP001596547">
    <property type="component" value="Unassembled WGS sequence"/>
</dbReference>
<feature type="domain" description="4Fe-4S Mo/W bis-MGD-type" evidence="11">
    <location>
        <begin position="51"/>
        <end position="107"/>
    </location>
</feature>
<dbReference type="PANTHER" id="PTHR43598:SF1">
    <property type="entry name" value="FORMATE DEHYDROGENASE-O MAJOR SUBUNIT"/>
    <property type="match status" value="1"/>
</dbReference>
<comment type="cofactor">
    <cofactor evidence="1">
        <name>[4Fe-4S] cluster</name>
        <dbReference type="ChEBI" id="CHEBI:49883"/>
    </cofactor>
</comment>
<dbReference type="InterPro" id="IPR019546">
    <property type="entry name" value="TAT_signal_bac_arc"/>
</dbReference>
<dbReference type="InterPro" id="IPR006963">
    <property type="entry name" value="Mopterin_OxRdtase_4Fe-4S_dom"/>
</dbReference>
<evidence type="ECO:0000256" key="10">
    <source>
        <dbReference type="SAM" id="MobiDB-lite"/>
    </source>
</evidence>
<evidence type="ECO:0000259" key="11">
    <source>
        <dbReference type="PROSITE" id="PS51669"/>
    </source>
</evidence>
<dbReference type="InterPro" id="IPR006657">
    <property type="entry name" value="MoPterin_dinucl-bd_dom"/>
</dbReference>
<dbReference type="GO" id="GO:0046872">
    <property type="term" value="F:metal ion binding"/>
    <property type="evidence" value="ECO:0007669"/>
    <property type="project" value="UniProtKB-KW"/>
</dbReference>
<dbReference type="AlphaFoldDB" id="A0ABD6A7M3"/>
<comment type="caution">
    <text evidence="12">The sequence shown here is derived from an EMBL/GenBank/DDBJ whole genome shotgun (WGS) entry which is preliminary data.</text>
</comment>
<evidence type="ECO:0000256" key="6">
    <source>
        <dbReference type="ARBA" id="ARBA00022729"/>
    </source>
</evidence>
<organism evidence="12 13">
    <name type="scientific">Halomarina halobia</name>
    <dbReference type="NCBI Taxonomy" id="3033386"/>
    <lineage>
        <taxon>Archaea</taxon>
        <taxon>Methanobacteriati</taxon>
        <taxon>Methanobacteriota</taxon>
        <taxon>Stenosarchaea group</taxon>
        <taxon>Halobacteria</taxon>
        <taxon>Halobacteriales</taxon>
        <taxon>Natronomonadaceae</taxon>
        <taxon>Halomarina</taxon>
    </lineage>
</organism>
<evidence type="ECO:0000256" key="3">
    <source>
        <dbReference type="ARBA" id="ARBA00010312"/>
    </source>
</evidence>
<evidence type="ECO:0000256" key="9">
    <source>
        <dbReference type="ARBA" id="ARBA00023014"/>
    </source>
</evidence>
<comment type="similarity">
    <text evidence="3">Belongs to the prokaryotic molybdopterin-containing oxidoreductase family.</text>
</comment>
<evidence type="ECO:0000256" key="2">
    <source>
        <dbReference type="ARBA" id="ARBA00004196"/>
    </source>
</evidence>
<dbReference type="InterPro" id="IPR006311">
    <property type="entry name" value="TAT_signal"/>
</dbReference>
<feature type="region of interest" description="Disordered" evidence="10">
    <location>
        <begin position="809"/>
        <end position="843"/>
    </location>
</feature>